<evidence type="ECO:0000256" key="1">
    <source>
        <dbReference type="ARBA" id="ARBA00006484"/>
    </source>
</evidence>
<dbReference type="PRINTS" id="PR00080">
    <property type="entry name" value="SDRFAMILY"/>
</dbReference>
<organism evidence="3 6">
    <name type="scientific">Carbonactinospora thermoautotrophica</name>
    <dbReference type="NCBI Taxonomy" id="1469144"/>
    <lineage>
        <taxon>Bacteria</taxon>
        <taxon>Bacillati</taxon>
        <taxon>Actinomycetota</taxon>
        <taxon>Actinomycetes</taxon>
        <taxon>Kitasatosporales</taxon>
        <taxon>Carbonactinosporaceae</taxon>
        <taxon>Carbonactinospora</taxon>
    </lineage>
</organism>
<reference evidence="5" key="1">
    <citation type="submission" date="2015-02" db="EMBL/GenBank/DDBJ databases">
        <title>Physiological reanalysis, assessment of diazotrophy, and genome sequences of multiple isolates of Streptomyces thermoautotrophicus.</title>
        <authorList>
            <person name="MacKellar D.C."/>
            <person name="Lieber L."/>
            <person name="Norman J."/>
            <person name="Bolger A."/>
            <person name="Tobin C."/>
            <person name="Murray J.W."/>
            <person name="Friesen M."/>
            <person name="Prell J."/>
        </authorList>
    </citation>
    <scope>NUCLEOTIDE SEQUENCE [LARGE SCALE GENOMIC DNA]</scope>
    <source>
        <strain evidence="5">UBT1</strain>
    </source>
</reference>
<protein>
    <submittedName>
        <fullName evidence="3">Oxidoreductase</fullName>
    </submittedName>
</protein>
<dbReference type="AlphaFoldDB" id="A0A132N7H6"/>
<dbReference type="FunFam" id="3.40.50.720:FF:000084">
    <property type="entry name" value="Short-chain dehydrogenase reductase"/>
    <property type="match status" value="1"/>
</dbReference>
<dbReference type="Gene3D" id="3.40.50.720">
    <property type="entry name" value="NAD(P)-binding Rossmann-like Domain"/>
    <property type="match status" value="1"/>
</dbReference>
<evidence type="ECO:0000256" key="2">
    <source>
        <dbReference type="ARBA" id="ARBA00023002"/>
    </source>
</evidence>
<dbReference type="Proteomes" id="UP000070659">
    <property type="component" value="Unassembled WGS sequence"/>
</dbReference>
<gene>
    <name evidence="3" type="ORF">TH66_02070</name>
    <name evidence="4" type="ORF">TR74_10540</name>
</gene>
<reference evidence="3 6" key="2">
    <citation type="submission" date="2015-02" db="EMBL/GenBank/DDBJ databases">
        <title>Physiological reanalysis, assessment of diazotrophy, and genome sequences of multiple isolates of Streptomyces thermoautotrophicus.</title>
        <authorList>
            <person name="MacKellar D.C."/>
            <person name="Lieber L."/>
            <person name="Norman J."/>
            <person name="Bolger A."/>
            <person name="Tobin C."/>
            <person name="Murray J.W."/>
            <person name="Prell J."/>
        </authorList>
    </citation>
    <scope>NUCLEOTIDE SEQUENCE [LARGE SCALE GENOMIC DNA]</scope>
    <source>
        <strain evidence="3 6">UBT1</strain>
    </source>
</reference>
<dbReference type="EMBL" id="JYIK01000851">
    <property type="protein sequence ID" value="KWX09277.1"/>
    <property type="molecule type" value="Genomic_DNA"/>
</dbReference>
<evidence type="ECO:0000313" key="4">
    <source>
        <dbReference type="EMBL" id="KWX09277.1"/>
    </source>
</evidence>
<evidence type="ECO:0000313" key="3">
    <source>
        <dbReference type="EMBL" id="KWX05492.1"/>
    </source>
</evidence>
<keyword evidence="2" id="KW-0560">Oxidoreductase</keyword>
<evidence type="ECO:0000313" key="6">
    <source>
        <dbReference type="Proteomes" id="UP000070659"/>
    </source>
</evidence>
<comment type="caution">
    <text evidence="3">The sequence shown here is derived from an EMBL/GenBank/DDBJ whole genome shotgun (WGS) entry which is preliminary data.</text>
</comment>
<dbReference type="PROSITE" id="PS00061">
    <property type="entry name" value="ADH_SHORT"/>
    <property type="match status" value="1"/>
</dbReference>
<dbReference type="EMBL" id="JYIJ01000011">
    <property type="protein sequence ID" value="KWX05492.1"/>
    <property type="molecule type" value="Genomic_DNA"/>
</dbReference>
<dbReference type="PANTHER" id="PTHR43975">
    <property type="entry name" value="ZGC:101858"/>
    <property type="match status" value="1"/>
</dbReference>
<dbReference type="Proteomes" id="UP000070598">
    <property type="component" value="Unassembled WGS sequence"/>
</dbReference>
<sequence>MSIAQGKVAVVTGAGSGIGRATAERLLGLGMRVSAWDLHADALAWLDAYEESSYLRCRVDVRSEDAARDAAAATQARWGHIDLLVNAAGLFLVGPLTEVTAAAIADLFAVNVIGTTLVTQACLPALMAARGAVVNVASTVAVKPTASNSHYAASKAAVAQLTRCWALELAPHGIRVNAVAPGPTRTGIYARAGMSEAQINRLLEDRAARIPLGRTGTPEEIARWIVRLGLEDEWVTGQVLAVDGGMSVT</sequence>
<evidence type="ECO:0000313" key="5">
    <source>
        <dbReference type="Proteomes" id="UP000070598"/>
    </source>
</evidence>
<dbReference type="Pfam" id="PF13561">
    <property type="entry name" value="adh_short_C2"/>
    <property type="match status" value="1"/>
</dbReference>
<accession>A0A132N7H6</accession>
<dbReference type="InterPro" id="IPR036291">
    <property type="entry name" value="NAD(P)-bd_dom_sf"/>
</dbReference>
<dbReference type="GO" id="GO:0016491">
    <property type="term" value="F:oxidoreductase activity"/>
    <property type="evidence" value="ECO:0007669"/>
    <property type="project" value="UniProtKB-KW"/>
</dbReference>
<dbReference type="CDD" id="cd05233">
    <property type="entry name" value="SDR_c"/>
    <property type="match status" value="1"/>
</dbReference>
<dbReference type="InterPro" id="IPR020904">
    <property type="entry name" value="Sc_DH/Rdtase_CS"/>
</dbReference>
<dbReference type="PANTHER" id="PTHR43975:SF2">
    <property type="entry name" value="EG:BACR7A4.14 PROTEIN-RELATED"/>
    <property type="match status" value="1"/>
</dbReference>
<dbReference type="InterPro" id="IPR002347">
    <property type="entry name" value="SDR_fam"/>
</dbReference>
<dbReference type="PATRIC" id="fig|1469144.8.peg.5043"/>
<dbReference type="PRINTS" id="PR00081">
    <property type="entry name" value="GDHRDH"/>
</dbReference>
<dbReference type="SUPFAM" id="SSF51735">
    <property type="entry name" value="NAD(P)-binding Rossmann-fold domains"/>
    <property type="match status" value="1"/>
</dbReference>
<name>A0A132N7H6_9ACTN</name>
<dbReference type="RefSeq" id="WP_067068166.1">
    <property type="nucleotide sequence ID" value="NZ_JYIJ01000011.1"/>
</dbReference>
<comment type="similarity">
    <text evidence="1">Belongs to the short-chain dehydrogenases/reductases (SDR) family.</text>
</comment>
<proteinExistence type="inferred from homology"/>